<gene>
    <name evidence="3" type="ORF">PNO31109_04227</name>
</gene>
<name>A0A5E4Y1J9_9BURK</name>
<proteinExistence type="predicted"/>
<keyword evidence="4" id="KW-1185">Reference proteome</keyword>
<organism evidence="3 4">
    <name type="scientific">Pandoraea nosoerga</name>
    <dbReference type="NCBI Taxonomy" id="2508296"/>
    <lineage>
        <taxon>Bacteria</taxon>
        <taxon>Pseudomonadati</taxon>
        <taxon>Pseudomonadota</taxon>
        <taxon>Betaproteobacteria</taxon>
        <taxon>Burkholderiales</taxon>
        <taxon>Burkholderiaceae</taxon>
        <taxon>Pandoraea</taxon>
    </lineage>
</organism>
<dbReference type="PROSITE" id="PS51257">
    <property type="entry name" value="PROKAR_LIPOPROTEIN"/>
    <property type="match status" value="1"/>
</dbReference>
<protein>
    <recommendedName>
        <fullName evidence="5">Lipoprotein</fullName>
    </recommendedName>
</protein>
<dbReference type="Proteomes" id="UP000367825">
    <property type="component" value="Unassembled WGS sequence"/>
</dbReference>
<dbReference type="RefSeq" id="WP_150557428.1">
    <property type="nucleotide sequence ID" value="NZ_CABPSC010000024.1"/>
</dbReference>
<sequence>MNTITKRQTLMSLALMLSLTAACLPPATAADGPPSAARAQSDMPPPPAPLPSPPWTAPHVGAAHGFGAPAGVVGVGSPAFGALRVIDEIAHLYRVGGHPENVLPFYRETLTQARDPLVRRHLRDAIAREELKPADTAAAIATLRAQLNEDLATLATRTETRNR</sequence>
<feature type="chain" id="PRO_5022746905" description="Lipoprotein" evidence="2">
    <location>
        <begin position="30"/>
        <end position="163"/>
    </location>
</feature>
<dbReference type="OrthoDB" id="9115021at2"/>
<evidence type="ECO:0008006" key="5">
    <source>
        <dbReference type="Google" id="ProtNLM"/>
    </source>
</evidence>
<dbReference type="EMBL" id="CABPSC010000024">
    <property type="protein sequence ID" value="VVE42506.1"/>
    <property type="molecule type" value="Genomic_DNA"/>
</dbReference>
<accession>A0A5E4Y1J9</accession>
<evidence type="ECO:0000313" key="3">
    <source>
        <dbReference type="EMBL" id="VVE42506.1"/>
    </source>
</evidence>
<keyword evidence="2" id="KW-0732">Signal</keyword>
<reference evidence="3 4" key="1">
    <citation type="submission" date="2019-08" db="EMBL/GenBank/DDBJ databases">
        <authorList>
            <person name="Peeters C."/>
        </authorList>
    </citation>
    <scope>NUCLEOTIDE SEQUENCE [LARGE SCALE GENOMIC DNA]</scope>
    <source>
        <strain evidence="3 4">LMG 31109</strain>
    </source>
</reference>
<evidence type="ECO:0000256" key="2">
    <source>
        <dbReference type="SAM" id="SignalP"/>
    </source>
</evidence>
<feature type="signal peptide" evidence="2">
    <location>
        <begin position="1"/>
        <end position="29"/>
    </location>
</feature>
<feature type="region of interest" description="Disordered" evidence="1">
    <location>
        <begin position="29"/>
        <end position="56"/>
    </location>
</feature>
<evidence type="ECO:0000313" key="4">
    <source>
        <dbReference type="Proteomes" id="UP000367825"/>
    </source>
</evidence>
<evidence type="ECO:0000256" key="1">
    <source>
        <dbReference type="SAM" id="MobiDB-lite"/>
    </source>
</evidence>
<dbReference type="AlphaFoldDB" id="A0A5E4Y1J9"/>
<feature type="compositionally biased region" description="Pro residues" evidence="1">
    <location>
        <begin position="43"/>
        <end position="56"/>
    </location>
</feature>